<organism evidence="1 2">
    <name type="scientific">Flavisolibacter tropicus</name>
    <dbReference type="NCBI Taxonomy" id="1492898"/>
    <lineage>
        <taxon>Bacteria</taxon>
        <taxon>Pseudomonadati</taxon>
        <taxon>Bacteroidota</taxon>
        <taxon>Chitinophagia</taxon>
        <taxon>Chitinophagales</taxon>
        <taxon>Chitinophagaceae</taxon>
        <taxon>Flavisolibacter</taxon>
    </lineage>
</organism>
<evidence type="ECO:0000313" key="1">
    <source>
        <dbReference type="EMBL" id="ANE51343.1"/>
    </source>
</evidence>
<protein>
    <recommendedName>
        <fullName evidence="3">Tetratricopeptide repeat protein</fullName>
    </recommendedName>
</protein>
<reference evidence="2" key="1">
    <citation type="submission" date="2015-01" db="EMBL/GenBank/DDBJ databases">
        <title>Flavisolibacter sp./LCS9/ whole genome sequencing.</title>
        <authorList>
            <person name="Kim M.K."/>
            <person name="Srinivasan S."/>
            <person name="Lee J.-J."/>
        </authorList>
    </citation>
    <scope>NUCLEOTIDE SEQUENCE [LARGE SCALE GENOMIC DNA]</scope>
    <source>
        <strain evidence="2">LCS9</strain>
    </source>
</reference>
<dbReference type="EMBL" id="CP011390">
    <property type="protein sequence ID" value="ANE51343.1"/>
    <property type="molecule type" value="Genomic_DNA"/>
</dbReference>
<reference evidence="1 2" key="2">
    <citation type="journal article" date="2016" name="Int. J. Syst. Evol. Microbiol.">
        <title>Flavisolibacter tropicus sp. nov., isolated from tropical soil.</title>
        <authorList>
            <person name="Lee J.J."/>
            <person name="Kang M.S."/>
            <person name="Kim G.S."/>
            <person name="Lee C.S."/>
            <person name="Lim S."/>
            <person name="Lee J."/>
            <person name="Roh S.H."/>
            <person name="Kang H."/>
            <person name="Ha J.M."/>
            <person name="Bae S."/>
            <person name="Jung H.Y."/>
            <person name="Kim M.K."/>
        </authorList>
    </citation>
    <scope>NUCLEOTIDE SEQUENCE [LARGE SCALE GENOMIC DNA]</scope>
    <source>
        <strain evidence="1 2">LCS9</strain>
    </source>
</reference>
<dbReference type="InterPro" id="IPR011990">
    <property type="entry name" value="TPR-like_helical_dom_sf"/>
</dbReference>
<evidence type="ECO:0008006" key="3">
    <source>
        <dbReference type="Google" id="ProtNLM"/>
    </source>
</evidence>
<evidence type="ECO:0000313" key="2">
    <source>
        <dbReference type="Proteomes" id="UP000077177"/>
    </source>
</evidence>
<gene>
    <name evidence="1" type="ORF">SY85_13300</name>
</gene>
<dbReference type="Gene3D" id="1.25.40.10">
    <property type="entry name" value="Tetratricopeptide repeat domain"/>
    <property type="match status" value="1"/>
</dbReference>
<proteinExistence type="predicted"/>
<dbReference type="Proteomes" id="UP000077177">
    <property type="component" value="Chromosome"/>
</dbReference>
<accession>A0A172TX28</accession>
<dbReference type="SUPFAM" id="SSF48452">
    <property type="entry name" value="TPR-like"/>
    <property type="match status" value="1"/>
</dbReference>
<name>A0A172TX28_9BACT</name>
<keyword evidence="2" id="KW-1185">Reference proteome</keyword>
<dbReference type="AlphaFoldDB" id="A0A172TX28"/>
<dbReference type="KEGG" id="fla:SY85_13300"/>
<sequence length="351" mass="40350">MSCTPEEQPITKEEAIAFAQRLETSIANGHSQLFDSIFANQAFADHIAKEAGEAMDKSYVKGLVVALQEKKIGREMLKNMGSDATYEFLHHYEKDKHHHLLFRIYGDAGINYHDLELAKFDDRIGLADMFIYLSGENISKTFIRTTSLLANHAKQESEKKMLNVAKSIQNIRNLINQQQYAEANKLYEQLPEKIKEDKALQLMNLTVLAKLDQEKYKLALEVYNKYFGNDPAAQFGLFDSYFLNEEYDKALNVVNVLDCTVKDPLLNYYRALIYTKMGDRENTIKYLELLNKQKPDFGDGALELIANYIATGENEKAENLLGVYRGNKKFDQKKLESLRYLYPYFAPLSQP</sequence>